<proteinExistence type="predicted"/>
<comment type="caution">
    <text evidence="3">The sequence shown here is derived from an EMBL/GenBank/DDBJ whole genome shotgun (WGS) entry which is preliminary data.</text>
</comment>
<evidence type="ECO:0000313" key="4">
    <source>
        <dbReference type="Proteomes" id="UP000626554"/>
    </source>
</evidence>
<accession>A0ABX2Q5Y2</accession>
<reference evidence="3 4" key="1">
    <citation type="submission" date="2020-05" db="EMBL/GenBank/DDBJ databases">
        <title>Hymenobacter terrestris sp. nov. and Hymenobacter lapidiphilus sp. nov., isolated from regoliths in Antarctica.</title>
        <authorList>
            <person name="Sedlacek I."/>
            <person name="Pantucek R."/>
            <person name="Zeman M."/>
            <person name="Holochova P."/>
            <person name="Kralova S."/>
            <person name="Stankova E."/>
            <person name="Sedo O."/>
            <person name="Micenkova L."/>
            <person name="Svec P."/>
            <person name="Gupta V."/>
            <person name="Sood U."/>
            <person name="Korpole U.S."/>
            <person name="Lal R."/>
        </authorList>
    </citation>
    <scope>NUCLEOTIDE SEQUENCE [LARGE SCALE GENOMIC DNA]</scope>
    <source>
        <strain evidence="3 4">P5252</strain>
    </source>
</reference>
<keyword evidence="2" id="KW-0732">Signal</keyword>
<evidence type="ECO:0000256" key="1">
    <source>
        <dbReference type="SAM" id="MobiDB-lite"/>
    </source>
</evidence>
<dbReference type="Proteomes" id="UP000626554">
    <property type="component" value="Unassembled WGS sequence"/>
</dbReference>
<evidence type="ECO:0000313" key="3">
    <source>
        <dbReference type="EMBL" id="NVO85665.1"/>
    </source>
</evidence>
<feature type="region of interest" description="Disordered" evidence="1">
    <location>
        <begin position="25"/>
        <end position="58"/>
    </location>
</feature>
<dbReference type="Gene3D" id="2.40.160.20">
    <property type="match status" value="1"/>
</dbReference>
<feature type="chain" id="PRO_5045146662" description="Outer membrane protein beta-barrel domain-containing protein" evidence="2">
    <location>
        <begin position="22"/>
        <end position="220"/>
    </location>
</feature>
<protein>
    <recommendedName>
        <fullName evidence="5">Outer membrane protein beta-barrel domain-containing protein</fullName>
    </recommendedName>
</protein>
<feature type="signal peptide" evidence="2">
    <location>
        <begin position="1"/>
        <end position="21"/>
    </location>
</feature>
<name>A0ABX2Q5Y2_9BACT</name>
<dbReference type="EMBL" id="JABKAV010000037">
    <property type="protein sequence ID" value="NVO85665.1"/>
    <property type="molecule type" value="Genomic_DNA"/>
</dbReference>
<evidence type="ECO:0000256" key="2">
    <source>
        <dbReference type="SAM" id="SignalP"/>
    </source>
</evidence>
<gene>
    <name evidence="3" type="ORF">HW556_12315</name>
</gene>
<dbReference type="RefSeq" id="WP_176900347.1">
    <property type="nucleotide sequence ID" value="NZ_JABKAV010000037.1"/>
</dbReference>
<organism evidence="3 4">
    <name type="scientific">Hymenobacter terrestris</name>
    <dbReference type="NCBI Taxonomy" id="2748310"/>
    <lineage>
        <taxon>Bacteria</taxon>
        <taxon>Pseudomonadati</taxon>
        <taxon>Bacteroidota</taxon>
        <taxon>Cytophagia</taxon>
        <taxon>Cytophagales</taxon>
        <taxon>Hymenobacteraceae</taxon>
        <taxon>Hymenobacter</taxon>
    </lineage>
</organism>
<keyword evidence="4" id="KW-1185">Reference proteome</keyword>
<sequence>MNRYAIAGAAALLLTAIITKAQDVPREPNAQYPSRPRGDARFEAQPNARSGDRSGSDPAPLYRSSIALELGWNAPYGFGITYGYNVSPAFDVNAGVGIGVGGKIGVGARYYFRPNRPFTPYLGVNLVRTGRLNNVEVELDSEQVTYSMRPSATAHLRGGIRWQPGRVGLLATIGYASRLGGDPVTYAPGSYPSPSMHDLVQTISPGGGEFSVGIVIGLGR</sequence>
<evidence type="ECO:0008006" key="5">
    <source>
        <dbReference type="Google" id="ProtNLM"/>
    </source>
</evidence>